<dbReference type="Gene3D" id="2.40.160.50">
    <property type="entry name" value="membrane protein fhac: a member of the omp85/tpsb transporter family"/>
    <property type="match status" value="1"/>
</dbReference>
<dbReference type="RefSeq" id="WP_261971853.1">
    <property type="nucleotide sequence ID" value="NZ_CP103460.1"/>
</dbReference>
<evidence type="ECO:0000256" key="3">
    <source>
        <dbReference type="SAM" id="SignalP"/>
    </source>
</evidence>
<gene>
    <name evidence="5" type="ORF">QWY81_04375</name>
</gene>
<dbReference type="AlphaFoldDB" id="A0AAJ1QV94"/>
<proteinExistence type="predicted"/>
<dbReference type="GO" id="GO:0019867">
    <property type="term" value="C:outer membrane"/>
    <property type="evidence" value="ECO:0007669"/>
    <property type="project" value="InterPro"/>
</dbReference>
<feature type="signal peptide" evidence="3">
    <location>
        <begin position="1"/>
        <end position="24"/>
    </location>
</feature>
<keyword evidence="3" id="KW-0732">Signal</keyword>
<dbReference type="Gene3D" id="3.10.20.310">
    <property type="entry name" value="membrane protein fhac"/>
    <property type="match status" value="1"/>
</dbReference>
<dbReference type="Pfam" id="PF01103">
    <property type="entry name" value="Omp85"/>
    <property type="match status" value="1"/>
</dbReference>
<evidence type="ECO:0000256" key="2">
    <source>
        <dbReference type="ARBA" id="ARBA00023136"/>
    </source>
</evidence>
<evidence type="ECO:0000259" key="4">
    <source>
        <dbReference type="Pfam" id="PF01103"/>
    </source>
</evidence>
<keyword evidence="2" id="KW-0472">Membrane</keyword>
<evidence type="ECO:0000313" key="6">
    <source>
        <dbReference type="Proteomes" id="UP001228636"/>
    </source>
</evidence>
<comment type="subcellular location">
    <subcellularLocation>
        <location evidence="1">Membrane</location>
    </subcellularLocation>
</comment>
<name>A0AAJ1QV94_9FLAO</name>
<dbReference type="InterPro" id="IPR000184">
    <property type="entry name" value="Bac_surfAg_D15"/>
</dbReference>
<organism evidence="5 6">
    <name type="scientific">Polaribacter sejongensis</name>
    <dbReference type="NCBI Taxonomy" id="985043"/>
    <lineage>
        <taxon>Bacteria</taxon>
        <taxon>Pseudomonadati</taxon>
        <taxon>Bacteroidota</taxon>
        <taxon>Flavobacteriia</taxon>
        <taxon>Flavobacteriales</taxon>
        <taxon>Flavobacteriaceae</taxon>
    </lineage>
</organism>
<comment type="caution">
    <text evidence="5">The sequence shown here is derived from an EMBL/GenBank/DDBJ whole genome shotgun (WGS) entry which is preliminary data.</text>
</comment>
<dbReference type="PROSITE" id="PS51257">
    <property type="entry name" value="PROKAR_LIPOPROTEIN"/>
    <property type="match status" value="1"/>
</dbReference>
<protein>
    <submittedName>
        <fullName evidence="5">BamA/TamA family outer membrane protein</fullName>
    </submittedName>
</protein>
<reference evidence="5 6" key="1">
    <citation type="journal article" date="2014" name="Int. J. Syst. Evol. Microbiol.">
        <title>Complete genome sequence of Corynebacterium casei LMG S-19264T (=DSM 44701T), isolated from a smear-ripened cheese.</title>
        <authorList>
            <consortium name="US DOE Joint Genome Institute (JGI-PGF)"/>
            <person name="Walter F."/>
            <person name="Albersmeier A."/>
            <person name="Kalinowski J."/>
            <person name="Ruckert C."/>
        </authorList>
    </citation>
    <scope>NUCLEOTIDE SEQUENCE [LARGE SCALE GENOMIC DNA]</scope>
    <source>
        <strain evidence="5 6">CECT 8670</strain>
    </source>
</reference>
<dbReference type="Proteomes" id="UP001228636">
    <property type="component" value="Unassembled WGS sequence"/>
</dbReference>
<dbReference type="EMBL" id="JAUFQH010000003">
    <property type="protein sequence ID" value="MDN3618690.1"/>
    <property type="molecule type" value="Genomic_DNA"/>
</dbReference>
<feature type="chain" id="PRO_5042486454" evidence="3">
    <location>
        <begin position="25"/>
        <end position="838"/>
    </location>
</feature>
<feature type="domain" description="Bacterial surface antigen (D15)" evidence="4">
    <location>
        <begin position="657"/>
        <end position="808"/>
    </location>
</feature>
<evidence type="ECO:0000313" key="5">
    <source>
        <dbReference type="EMBL" id="MDN3618690.1"/>
    </source>
</evidence>
<accession>A0AAJ1QV94</accession>
<sequence>MKKLSLSLLLLLLFVSCNSTKNVAEGKHMLTQNYIYVDSVKNNSSDIQKYILQKPNPKFLNLPVGLYFYNIGDPNKPKTPATWGEKNLRSYNFIKNIFSEKQSIAYAKTFIGLNRWFLNYQGPVIVSEGKVKNTENNLLTYYKNQGYFKSKVTSEINRDSISKKATVTYKITKGKPTLLDSINFKIESLVLDSIYKNTSTPSLLKTGNQYNDKVFRNEANRVLKLFRNNGIYNFTESALGFYVDSTRTDNKTNVDFLISGGQLKEEERGQYVNKPYQVQKVTEVSVYTDYSFTRKGEPYLDSINYEGIQFLAHRRNKFNPKYLSQSIFLKPGSIYKDTLRNLTRNHLKSLKNFKSTNIEFIPISGTDDELKMLVKLSPIEKFTLGLETEITHSNIREIGSSAKFSITNRNAFRGAELLKLSFLGSYFNSNSGPGWEFGADASLEIPRLIAPFGLNKLVPKEMSPRTLFSIGTSFQKNIGLDRQTFTFLSDYKWQYNAKKTIQLEILNTQYIQNLNISSYFDIYSSEFSNLDDVAETYDTANNITTNPNYPLSTDINDQVPEALAFMRKVANDTGFKTTNSDEYNDALNILNRYNIITSDFLIPVLAYSFTYNSQTNFNDNNFSFFKVRLANSGNALGLLSNKTNVNNKKTLANIPLAQYFKTDLEYKKFWDVGGNSVFGIRTFLGAIIPYDNSDIPFTKSYFAGGSNDIRAWQTYELGPGSRNTGLEFNVGSLKFLTSAEYRFDVVSKLKGALFIDAGNIWDITGSEFVDEESKFNNVSSLKDIAVGTGFGARLDFSFLILRLDVGFKTYEPYLTGNKWLKNYNFSNAVYNIGINYPF</sequence>
<evidence type="ECO:0000256" key="1">
    <source>
        <dbReference type="ARBA" id="ARBA00004370"/>
    </source>
</evidence>